<feature type="binding site" evidence="1">
    <location>
        <position position="47"/>
    </location>
    <ligand>
        <name>Mg(2+)</name>
        <dbReference type="ChEBI" id="CHEBI:18420"/>
        <label>4</label>
    </ligand>
</feature>
<feature type="binding site" evidence="1">
    <location>
        <position position="78"/>
    </location>
    <ligand>
        <name>Mg(2+)</name>
        <dbReference type="ChEBI" id="CHEBI:18420"/>
        <label>3</label>
    </ligand>
</feature>
<feature type="binding site" evidence="1">
    <location>
        <position position="151"/>
    </location>
    <ligand>
        <name>ATP</name>
        <dbReference type="ChEBI" id="CHEBI:30616"/>
    </ligand>
</feature>
<evidence type="ECO:0000259" key="3">
    <source>
        <dbReference type="Pfam" id="PF02769"/>
    </source>
</evidence>
<dbReference type="OrthoDB" id="9802811at2"/>
<comment type="miscellaneous">
    <text evidence="1">Reaction mechanism of ThiL seems to utilize a direct, inline transfer of the gamma-phosphate of ATP to TMP rather than a phosphorylated enzyme intermediate.</text>
</comment>
<dbReference type="Gene3D" id="3.90.650.10">
    <property type="entry name" value="PurM-like C-terminal domain"/>
    <property type="match status" value="1"/>
</dbReference>
<dbReference type="GO" id="GO:0009229">
    <property type="term" value="P:thiamine diphosphate biosynthetic process"/>
    <property type="evidence" value="ECO:0007669"/>
    <property type="project" value="UniProtKB-UniRule"/>
</dbReference>
<comment type="function">
    <text evidence="1">Catalyzes the ATP-dependent phosphorylation of thiamine-monophosphate (TMP) to form thiamine-pyrophosphate (TPP), the active form of vitamin B1.</text>
</comment>
<feature type="binding site" evidence="1">
    <location>
        <position position="32"/>
    </location>
    <ligand>
        <name>Mg(2+)</name>
        <dbReference type="ChEBI" id="CHEBI:18420"/>
        <label>4</label>
    </ligand>
</feature>
<keyword evidence="1 4" id="KW-0418">Kinase</keyword>
<comment type="catalytic activity">
    <reaction evidence="1">
        <text>thiamine phosphate + ATP = thiamine diphosphate + ADP</text>
        <dbReference type="Rhea" id="RHEA:15913"/>
        <dbReference type="ChEBI" id="CHEBI:30616"/>
        <dbReference type="ChEBI" id="CHEBI:37575"/>
        <dbReference type="ChEBI" id="CHEBI:58937"/>
        <dbReference type="ChEBI" id="CHEBI:456216"/>
        <dbReference type="EC" id="2.7.4.16"/>
    </reaction>
</comment>
<gene>
    <name evidence="1" type="primary">thiL</name>
    <name evidence="4" type="ordered locus">PCC8801_2839</name>
</gene>
<dbReference type="Pfam" id="PF00586">
    <property type="entry name" value="AIRS"/>
    <property type="match status" value="1"/>
</dbReference>
<proteinExistence type="inferred from homology"/>
<feature type="binding site" evidence="1">
    <location>
        <position position="78"/>
    </location>
    <ligand>
        <name>Mg(2+)</name>
        <dbReference type="ChEBI" id="CHEBI:18420"/>
        <label>2</label>
    </ligand>
</feature>
<dbReference type="GO" id="GO:0009228">
    <property type="term" value="P:thiamine biosynthetic process"/>
    <property type="evidence" value="ECO:0007669"/>
    <property type="project" value="UniProtKB-KW"/>
</dbReference>
<feature type="binding site" evidence="1">
    <location>
        <position position="330"/>
    </location>
    <ligand>
        <name>substrate</name>
    </ligand>
</feature>
<dbReference type="GO" id="GO:0005524">
    <property type="term" value="F:ATP binding"/>
    <property type="evidence" value="ECO:0007669"/>
    <property type="project" value="UniProtKB-UniRule"/>
</dbReference>
<dbReference type="SUPFAM" id="SSF56042">
    <property type="entry name" value="PurM C-terminal domain-like"/>
    <property type="match status" value="1"/>
</dbReference>
<name>B7JUY6_RIPO1</name>
<dbReference type="GO" id="GO:0009030">
    <property type="term" value="F:thiamine-phosphate kinase activity"/>
    <property type="evidence" value="ECO:0007669"/>
    <property type="project" value="UniProtKB-UniRule"/>
</dbReference>
<dbReference type="eggNOG" id="COG0611">
    <property type="taxonomic scope" value="Bacteria"/>
</dbReference>
<evidence type="ECO:0000313" key="5">
    <source>
        <dbReference type="Proteomes" id="UP000008204"/>
    </source>
</evidence>
<feature type="binding site" evidence="1">
    <location>
        <position position="274"/>
    </location>
    <ligand>
        <name>substrate</name>
    </ligand>
</feature>
<sequence>MSELYQTVRDIGEQGLLKKLQSFCPRDIIGDDGAILSVDPAQKLVVTTDVLVDGVHFSDRTTPPATVGWRAAAANLSDLAAMGANPIGITVGLALPGEVPVNWVETLYQGLNDCLQCYDTPIVGGDICRSPTITVSITAFGTVLPHRIIRRSSAQPGHAIVVTGTHGGSRGGLELLLNPQLGDHLTITEQQALIETHQRPQPRLDVLPHLWEIVGTTEVAGMDSSDGLGDAVVQICRMSGVGAKIERSQISLPPSLLALVSPEQALQWGLYGGEDFELVLCLPFDLAKTLVERLGNGANIIGEITTEPRVILIDSNGKYSQQELSLTQGFQHFTSVSDISHDLD</sequence>
<feature type="binding site" evidence="1">
    <location>
        <position position="48"/>
    </location>
    <ligand>
        <name>Mg(2+)</name>
        <dbReference type="ChEBI" id="CHEBI:18420"/>
        <label>1</label>
    </ligand>
</feature>
<dbReference type="KEGG" id="cyp:PCC8801_2839"/>
<dbReference type="InterPro" id="IPR010918">
    <property type="entry name" value="PurM-like_C_dom"/>
</dbReference>
<dbReference type="Pfam" id="PF02769">
    <property type="entry name" value="AIRS_C"/>
    <property type="match status" value="1"/>
</dbReference>
<dbReference type="UniPathway" id="UPA00060">
    <property type="reaction ID" value="UER00142"/>
</dbReference>
<feature type="binding site" evidence="1">
    <location>
        <position position="49"/>
    </location>
    <ligand>
        <name>Mg(2+)</name>
        <dbReference type="ChEBI" id="CHEBI:18420"/>
        <label>2</label>
    </ligand>
</feature>
<feature type="binding site" evidence="1">
    <location>
        <position position="226"/>
    </location>
    <ligand>
        <name>Mg(2+)</name>
        <dbReference type="ChEBI" id="CHEBI:18420"/>
        <label>5</label>
    </ligand>
</feature>
<dbReference type="InterPro" id="IPR006283">
    <property type="entry name" value="ThiL-like"/>
</dbReference>
<evidence type="ECO:0000256" key="1">
    <source>
        <dbReference type="HAMAP-Rule" id="MF_02128"/>
    </source>
</evidence>
<keyword evidence="1" id="KW-0460">Magnesium</keyword>
<comment type="similarity">
    <text evidence="1">Belongs to the thiamine-monophosphate kinase family.</text>
</comment>
<dbReference type="AlphaFoldDB" id="B7JUY6"/>
<dbReference type="InterPro" id="IPR036676">
    <property type="entry name" value="PurM-like_C_sf"/>
</dbReference>
<dbReference type="InterPro" id="IPR036921">
    <property type="entry name" value="PurM-like_N_sf"/>
</dbReference>
<feature type="binding site" evidence="1">
    <location>
        <position position="225"/>
    </location>
    <ligand>
        <name>ATP</name>
        <dbReference type="ChEBI" id="CHEBI:30616"/>
    </ligand>
</feature>
<feature type="binding site" evidence="1">
    <location>
        <position position="126"/>
    </location>
    <ligand>
        <name>Mg(2+)</name>
        <dbReference type="ChEBI" id="CHEBI:18420"/>
        <label>1</label>
    </ligand>
</feature>
<keyword evidence="1" id="KW-0067">ATP-binding</keyword>
<dbReference type="SUPFAM" id="SSF55326">
    <property type="entry name" value="PurM N-terminal domain-like"/>
    <property type="match status" value="1"/>
</dbReference>
<feature type="binding site" evidence="1">
    <location>
        <position position="78"/>
    </location>
    <ligand>
        <name>Mg(2+)</name>
        <dbReference type="ChEBI" id="CHEBI:18420"/>
        <label>4</label>
    </ligand>
</feature>
<dbReference type="Proteomes" id="UP000008204">
    <property type="component" value="Chromosome"/>
</dbReference>
<accession>B7JUY6</accession>
<keyword evidence="1" id="KW-0547">Nucleotide-binding</keyword>
<dbReference type="PANTHER" id="PTHR30270:SF0">
    <property type="entry name" value="THIAMINE-MONOPHOSPHATE KINASE"/>
    <property type="match status" value="1"/>
</dbReference>
<dbReference type="HOGENOM" id="CLU_046964_3_0_3"/>
<keyword evidence="1" id="KW-0479">Metal-binding</keyword>
<comment type="pathway">
    <text evidence="1">Cofactor biosynthesis; thiamine diphosphate biosynthesis; thiamine diphosphate from thiamine phosphate: step 1/1.</text>
</comment>
<dbReference type="CDD" id="cd02194">
    <property type="entry name" value="ThiL"/>
    <property type="match status" value="1"/>
</dbReference>
<feature type="domain" description="PurM-like C-terminal" evidence="3">
    <location>
        <begin position="155"/>
        <end position="313"/>
    </location>
</feature>
<feature type="domain" description="PurM-like N-terminal" evidence="2">
    <location>
        <begin position="30"/>
        <end position="143"/>
    </location>
</feature>
<dbReference type="Gene3D" id="3.30.1330.10">
    <property type="entry name" value="PurM-like, N-terminal domain"/>
    <property type="match status" value="1"/>
</dbReference>
<dbReference type="EMBL" id="CP001287">
    <property type="protein sequence ID" value="ACK66838.1"/>
    <property type="molecule type" value="Genomic_DNA"/>
</dbReference>
<dbReference type="NCBIfam" id="TIGR01379">
    <property type="entry name" value="thiL"/>
    <property type="match status" value="1"/>
</dbReference>
<organism evidence="4 5">
    <name type="scientific">Rippkaea orientalis (strain PCC 8801 / RF-1)</name>
    <name type="common">Cyanothece sp. (strain PCC 8801)</name>
    <dbReference type="NCBI Taxonomy" id="41431"/>
    <lineage>
        <taxon>Bacteria</taxon>
        <taxon>Bacillati</taxon>
        <taxon>Cyanobacteriota</taxon>
        <taxon>Cyanophyceae</taxon>
        <taxon>Oscillatoriophycideae</taxon>
        <taxon>Chroococcales</taxon>
        <taxon>Aphanothecaceae</taxon>
        <taxon>Rippkaea</taxon>
        <taxon>Rippkaea orientalis</taxon>
    </lineage>
</organism>
<dbReference type="PANTHER" id="PTHR30270">
    <property type="entry name" value="THIAMINE-MONOPHOSPHATE KINASE"/>
    <property type="match status" value="1"/>
</dbReference>
<dbReference type="HAMAP" id="MF_02128">
    <property type="entry name" value="TMP_kinase"/>
    <property type="match status" value="1"/>
</dbReference>
<dbReference type="STRING" id="41431.PCC8801_2839"/>
<keyword evidence="1" id="KW-0784">Thiamine biosynthesis</keyword>
<reference evidence="5" key="1">
    <citation type="journal article" date="2011" name="MBio">
        <title>Novel metabolic attributes of the genus Cyanothece, comprising a group of unicellular nitrogen-fixing Cyanobacteria.</title>
        <authorList>
            <person name="Bandyopadhyay A."/>
            <person name="Elvitigala T."/>
            <person name="Welsh E."/>
            <person name="Stockel J."/>
            <person name="Liberton M."/>
            <person name="Min H."/>
            <person name="Sherman L.A."/>
            <person name="Pakrasi H.B."/>
        </authorList>
    </citation>
    <scope>NUCLEOTIDE SEQUENCE [LARGE SCALE GENOMIC DNA]</scope>
    <source>
        <strain evidence="5">PCC 8801</strain>
    </source>
</reference>
<dbReference type="EC" id="2.7.4.16" evidence="1"/>
<feature type="binding site" evidence="1">
    <location>
        <position position="32"/>
    </location>
    <ligand>
        <name>Mg(2+)</name>
        <dbReference type="ChEBI" id="CHEBI:18420"/>
        <label>3</label>
    </ligand>
</feature>
<feature type="binding site" evidence="1">
    <location>
        <begin position="125"/>
        <end position="126"/>
    </location>
    <ligand>
        <name>ATP</name>
        <dbReference type="ChEBI" id="CHEBI:30616"/>
    </ligand>
</feature>
<keyword evidence="5" id="KW-1185">Reference proteome</keyword>
<dbReference type="GO" id="GO:0000287">
    <property type="term" value="F:magnesium ion binding"/>
    <property type="evidence" value="ECO:0007669"/>
    <property type="project" value="UniProtKB-UniRule"/>
</dbReference>
<dbReference type="RefSeq" id="WP_012596104.1">
    <property type="nucleotide sequence ID" value="NC_011726.1"/>
</dbReference>
<feature type="binding site" evidence="1">
    <location>
        <position position="108"/>
    </location>
    <ligand>
        <name>ATP</name>
        <dbReference type="ChEBI" id="CHEBI:30616"/>
    </ligand>
</feature>
<dbReference type="PIRSF" id="PIRSF005303">
    <property type="entry name" value="Thiam_monoph_kin"/>
    <property type="match status" value="1"/>
</dbReference>
<dbReference type="InterPro" id="IPR016188">
    <property type="entry name" value="PurM-like_N"/>
</dbReference>
<feature type="binding site" evidence="1">
    <location>
        <position position="223"/>
    </location>
    <ligand>
        <name>Mg(2+)</name>
        <dbReference type="ChEBI" id="CHEBI:18420"/>
        <label>3</label>
    </ligand>
</feature>
<feature type="binding site" evidence="1">
    <location>
        <position position="56"/>
    </location>
    <ligand>
        <name>substrate</name>
    </ligand>
</feature>
<keyword evidence="1 4" id="KW-0808">Transferase</keyword>
<protein>
    <recommendedName>
        <fullName evidence="1">Thiamine-monophosphate kinase</fullName>
        <shortName evidence="1">TMP kinase</shortName>
        <shortName evidence="1">Thiamine-phosphate kinase</shortName>
        <ecNumber evidence="1">2.7.4.16</ecNumber>
    </recommendedName>
</protein>
<evidence type="ECO:0000313" key="4">
    <source>
        <dbReference type="EMBL" id="ACK66838.1"/>
    </source>
</evidence>
<evidence type="ECO:0000259" key="2">
    <source>
        <dbReference type="Pfam" id="PF00586"/>
    </source>
</evidence>
<feature type="binding site" evidence="1">
    <location>
        <position position="49"/>
    </location>
    <ligand>
        <name>Mg(2+)</name>
        <dbReference type="ChEBI" id="CHEBI:18420"/>
        <label>1</label>
    </ligand>
</feature>